<dbReference type="Gene3D" id="3.30.420.10">
    <property type="entry name" value="Ribonuclease H-like superfamily/Ribonuclease H"/>
    <property type="match status" value="1"/>
</dbReference>
<evidence type="ECO:0000313" key="3">
    <source>
        <dbReference type="Proteomes" id="UP001281410"/>
    </source>
</evidence>
<keyword evidence="3" id="KW-1185">Reference proteome</keyword>
<dbReference type="AlphaFoldDB" id="A0AAE0A5A1"/>
<dbReference type="GO" id="GO:0004523">
    <property type="term" value="F:RNA-DNA hybrid ribonuclease activity"/>
    <property type="evidence" value="ECO:0007669"/>
    <property type="project" value="InterPro"/>
</dbReference>
<accession>A0AAE0A5A1</accession>
<protein>
    <recommendedName>
        <fullName evidence="1">RNase H type-1 domain-containing protein</fullName>
    </recommendedName>
</protein>
<dbReference type="PANTHER" id="PTHR33116">
    <property type="entry name" value="REVERSE TRANSCRIPTASE ZINC-BINDING DOMAIN-CONTAINING PROTEIN-RELATED-RELATED"/>
    <property type="match status" value="1"/>
</dbReference>
<dbReference type="InterPro" id="IPR044730">
    <property type="entry name" value="RNase_H-like_dom_plant"/>
</dbReference>
<dbReference type="InterPro" id="IPR002156">
    <property type="entry name" value="RNaseH_domain"/>
</dbReference>
<organism evidence="2 3">
    <name type="scientific">Dipteronia sinensis</name>
    <dbReference type="NCBI Taxonomy" id="43782"/>
    <lineage>
        <taxon>Eukaryota</taxon>
        <taxon>Viridiplantae</taxon>
        <taxon>Streptophyta</taxon>
        <taxon>Embryophyta</taxon>
        <taxon>Tracheophyta</taxon>
        <taxon>Spermatophyta</taxon>
        <taxon>Magnoliopsida</taxon>
        <taxon>eudicotyledons</taxon>
        <taxon>Gunneridae</taxon>
        <taxon>Pentapetalae</taxon>
        <taxon>rosids</taxon>
        <taxon>malvids</taxon>
        <taxon>Sapindales</taxon>
        <taxon>Sapindaceae</taxon>
        <taxon>Hippocastanoideae</taxon>
        <taxon>Acereae</taxon>
        <taxon>Dipteronia</taxon>
    </lineage>
</organism>
<dbReference type="GO" id="GO:0003676">
    <property type="term" value="F:nucleic acid binding"/>
    <property type="evidence" value="ECO:0007669"/>
    <property type="project" value="InterPro"/>
</dbReference>
<gene>
    <name evidence="2" type="ORF">Dsin_023641</name>
</gene>
<feature type="domain" description="RNase H type-1" evidence="1">
    <location>
        <begin position="252"/>
        <end position="367"/>
    </location>
</feature>
<name>A0AAE0A5A1_9ROSI</name>
<dbReference type="EMBL" id="JANJYJ010000007">
    <property type="protein sequence ID" value="KAK3200226.1"/>
    <property type="molecule type" value="Genomic_DNA"/>
</dbReference>
<dbReference type="CDD" id="cd06222">
    <property type="entry name" value="RNase_H_like"/>
    <property type="match status" value="1"/>
</dbReference>
<dbReference type="PANTHER" id="PTHR33116:SF78">
    <property type="entry name" value="OS12G0587133 PROTEIN"/>
    <property type="match status" value="1"/>
</dbReference>
<dbReference type="SUPFAM" id="SSF53098">
    <property type="entry name" value="Ribonuclease H-like"/>
    <property type="match status" value="1"/>
</dbReference>
<comment type="caution">
    <text evidence="2">The sequence shown here is derived from an EMBL/GenBank/DDBJ whole genome shotgun (WGS) entry which is preliminary data.</text>
</comment>
<reference evidence="2" key="1">
    <citation type="journal article" date="2023" name="Plant J.">
        <title>Genome sequences and population genomics provide insights into the demographic history, inbreeding, and mutation load of two 'living fossil' tree species of Dipteronia.</title>
        <authorList>
            <person name="Feng Y."/>
            <person name="Comes H.P."/>
            <person name="Chen J."/>
            <person name="Zhu S."/>
            <person name="Lu R."/>
            <person name="Zhang X."/>
            <person name="Li P."/>
            <person name="Qiu J."/>
            <person name="Olsen K.M."/>
            <person name="Qiu Y."/>
        </authorList>
    </citation>
    <scope>NUCLEOTIDE SEQUENCE</scope>
    <source>
        <strain evidence="2">NBL</strain>
    </source>
</reference>
<dbReference type="InterPro" id="IPR012337">
    <property type="entry name" value="RNaseH-like_sf"/>
</dbReference>
<proteinExistence type="predicted"/>
<dbReference type="Proteomes" id="UP001281410">
    <property type="component" value="Unassembled WGS sequence"/>
</dbReference>
<evidence type="ECO:0000259" key="1">
    <source>
        <dbReference type="Pfam" id="PF13456"/>
    </source>
</evidence>
<dbReference type="Pfam" id="PF13456">
    <property type="entry name" value="RVT_3"/>
    <property type="match status" value="1"/>
</dbReference>
<dbReference type="InterPro" id="IPR036397">
    <property type="entry name" value="RNaseH_sf"/>
</dbReference>
<sequence>MLFLQPRLDYLMNARRILRCFELVSGLRLNFNKTCVVRVCKGNDIETNWAALFRCGKATLPITYLGLPLGGQPCSKLFWSHLIQRLEYRLPWKKMFLNKGGRRVLVKAVMSSIPNYFISVSKYRVIVGRGNRASLWSDISVEGKPLKEVYPRIFSLAKDKVGNVRESGRGWAGICPKNNSKRVWASLFFAVVWTILETRNVKAFKQVEASLVQASNMVKLRVSRWFKNLGNGSTVPITILLLDIADRSDRGSPGIAGIGGILRNHNGSALGSFSANVGVQDAIIAEVLAIAKACDLILSKTELEGKRIVILSDSTVAVSWINGNGLGNIKLTHVIYEISSILGSLGQATVEYRSRATNSCADALAKKGSAVTWNLD</sequence>
<evidence type="ECO:0000313" key="2">
    <source>
        <dbReference type="EMBL" id="KAK3200226.1"/>
    </source>
</evidence>